<keyword evidence="2" id="KW-0547">Nucleotide-binding</keyword>
<keyword evidence="3" id="KW-0067">ATP-binding</keyword>
<dbReference type="Pfam" id="PF12848">
    <property type="entry name" value="ABC_tran_Xtn"/>
    <property type="match status" value="1"/>
</dbReference>
<dbReference type="EMBL" id="AGNL01046868">
    <property type="protein sequence ID" value="EJK47524.1"/>
    <property type="molecule type" value="Genomic_DNA"/>
</dbReference>
<evidence type="ECO:0000313" key="8">
    <source>
        <dbReference type="EMBL" id="EJK47524.1"/>
    </source>
</evidence>
<feature type="region of interest" description="Disordered" evidence="5">
    <location>
        <begin position="673"/>
        <end position="719"/>
    </location>
</feature>
<dbReference type="eggNOG" id="KOG0062">
    <property type="taxonomic scope" value="Eukaryota"/>
</dbReference>
<dbReference type="SMART" id="SM00382">
    <property type="entry name" value="AAA"/>
    <property type="match status" value="2"/>
</dbReference>
<dbReference type="FunFam" id="3.40.50.300:FF:000011">
    <property type="entry name" value="Putative ABC transporter ATP-binding component"/>
    <property type="match status" value="1"/>
</dbReference>
<dbReference type="InterPro" id="IPR027417">
    <property type="entry name" value="P-loop_NTPase"/>
</dbReference>
<dbReference type="PANTHER" id="PTHR19211">
    <property type="entry name" value="ATP-BINDING TRANSPORT PROTEIN-RELATED"/>
    <property type="match status" value="1"/>
</dbReference>
<feature type="domain" description="ABC transporter" evidence="7">
    <location>
        <begin position="85"/>
        <end position="359"/>
    </location>
</feature>
<dbReference type="Gene3D" id="3.40.50.300">
    <property type="entry name" value="P-loop containing nucleotide triphosphate hydrolases"/>
    <property type="match status" value="2"/>
</dbReference>
<comment type="caution">
    <text evidence="8">The sequence shown here is derived from an EMBL/GenBank/DDBJ whole genome shotgun (WGS) entry which is preliminary data.</text>
</comment>
<keyword evidence="1" id="KW-0677">Repeat</keyword>
<proteinExistence type="predicted"/>
<dbReference type="PROSITE" id="PS50893">
    <property type="entry name" value="ABC_TRANSPORTER_2"/>
    <property type="match status" value="1"/>
</dbReference>
<dbReference type="InterPro" id="IPR032781">
    <property type="entry name" value="ABC_tran_Xtn"/>
</dbReference>
<dbReference type="Pfam" id="PF00005">
    <property type="entry name" value="ABC_tran"/>
    <property type="match status" value="2"/>
</dbReference>
<evidence type="ECO:0000256" key="4">
    <source>
        <dbReference type="SAM" id="Coils"/>
    </source>
</evidence>
<evidence type="ECO:0000259" key="7">
    <source>
        <dbReference type="PROSITE" id="PS50893"/>
    </source>
</evidence>
<evidence type="ECO:0000256" key="3">
    <source>
        <dbReference type="ARBA" id="ARBA00022840"/>
    </source>
</evidence>
<evidence type="ECO:0000313" key="9">
    <source>
        <dbReference type="Proteomes" id="UP000266841"/>
    </source>
</evidence>
<gene>
    <name evidence="8" type="ORF">THAOC_33746</name>
</gene>
<dbReference type="Proteomes" id="UP000266841">
    <property type="component" value="Unassembled WGS sequence"/>
</dbReference>
<reference evidence="8 9" key="1">
    <citation type="journal article" date="2012" name="Genome Biol.">
        <title>Genome and low-iron response of an oceanic diatom adapted to chronic iron limitation.</title>
        <authorList>
            <person name="Lommer M."/>
            <person name="Specht M."/>
            <person name="Roy A.S."/>
            <person name="Kraemer L."/>
            <person name="Andreson R."/>
            <person name="Gutowska M.A."/>
            <person name="Wolf J."/>
            <person name="Bergner S.V."/>
            <person name="Schilhabel M.B."/>
            <person name="Klostermeier U.C."/>
            <person name="Beiko R.G."/>
            <person name="Rosenstiel P."/>
            <person name="Hippler M."/>
            <person name="Laroche J."/>
        </authorList>
    </citation>
    <scope>NUCLEOTIDE SEQUENCE [LARGE SCALE GENOMIC DNA]</scope>
    <source>
        <strain evidence="8 9">CCMP1005</strain>
    </source>
</reference>
<evidence type="ECO:0000256" key="1">
    <source>
        <dbReference type="ARBA" id="ARBA00022737"/>
    </source>
</evidence>
<organism evidence="8 9">
    <name type="scientific">Thalassiosira oceanica</name>
    <name type="common">Marine diatom</name>
    <dbReference type="NCBI Taxonomy" id="159749"/>
    <lineage>
        <taxon>Eukaryota</taxon>
        <taxon>Sar</taxon>
        <taxon>Stramenopiles</taxon>
        <taxon>Ochrophyta</taxon>
        <taxon>Bacillariophyta</taxon>
        <taxon>Coscinodiscophyceae</taxon>
        <taxon>Thalassiosirophycidae</taxon>
        <taxon>Thalassiosirales</taxon>
        <taxon>Thalassiosiraceae</taxon>
        <taxon>Thalassiosira</taxon>
    </lineage>
</organism>
<feature type="compositionally biased region" description="Basic and acidic residues" evidence="5">
    <location>
        <begin position="649"/>
        <end position="660"/>
    </location>
</feature>
<dbReference type="InterPro" id="IPR003593">
    <property type="entry name" value="AAA+_ATPase"/>
</dbReference>
<evidence type="ECO:0000256" key="2">
    <source>
        <dbReference type="ARBA" id="ARBA00022741"/>
    </source>
</evidence>
<dbReference type="GO" id="GO:0016887">
    <property type="term" value="F:ATP hydrolysis activity"/>
    <property type="evidence" value="ECO:0007669"/>
    <property type="project" value="InterPro"/>
</dbReference>
<name>K0R6F6_THAOC</name>
<keyword evidence="6" id="KW-0472">Membrane</keyword>
<keyword evidence="4" id="KW-0175">Coiled coil</keyword>
<keyword evidence="9" id="KW-1185">Reference proteome</keyword>
<dbReference type="InterPro" id="IPR050611">
    <property type="entry name" value="ABCF"/>
</dbReference>
<dbReference type="AlphaFoldDB" id="K0R6F6"/>
<dbReference type="InterPro" id="IPR003439">
    <property type="entry name" value="ABC_transporter-like_ATP-bd"/>
</dbReference>
<sequence length="719" mass="80229">MVSTRCPGQCVVFGCPRGRRVRQDSFLGRPWPRQVGTLVGLALSTGLHLLSLYFFSTFHRGGRDLSRKTFQPLDITVEDVCLEYVNDTSLSGLGKGGSKVLLDNAYLKLLPGRVYTLVGRNGVGKSTLMKRIAACKIPGFPPHISSLLVQQEVFGHDELTPIDILLRNQETIMKQSKESNKFSISQLEEEMDALDLDADDYQESMEAICNKIAELEESEDAENDGLTERAHEALQFFGVPESMFHKPTSQLSGGIRKKVSLASALMSRPQLLLLDEPTCHIDIGGILQLRKLIADCAQSNATIVLTSHDVDLMNDVATDTIHFDEKQHVLSYYSGNYRCFLKYRNESLAHQMKQAGALEKQRSAMVSTIDNLKKKSARSDSRQAKKKINKTIKSKTKKLERHGVEKNELGHRRTAQSDGGIRKGAINGLPAEQRNMSHKKLLKAAEINIGPVPDKAVQFDFEPVNCTWGDEPLVSVMDVGHSFDEGGDKGADFIFDCVDLSVREGTRTVILGENGSGKTSLLRIISGELSPTVGSVHFASGVTVAHFHQHSVDELMYDYEDGRNDVVTALTLLSERYPAKTEQDVRGMLTRFGLSPKQVRNPSLASRYVFLPNLSVYHSGRYQRKISEWRRALPPLHGGPDASVTPPSSDRRALQSPRCRERRCADLRPWEVQRHGSHGESRRAFDPVGGRRRLRSLRRQPPASRGRNRRVLEGFQPKV</sequence>
<feature type="compositionally biased region" description="Basic and acidic residues" evidence="5">
    <location>
        <begin position="673"/>
        <end position="685"/>
    </location>
</feature>
<dbReference type="GO" id="GO:0005524">
    <property type="term" value="F:ATP binding"/>
    <property type="evidence" value="ECO:0007669"/>
    <property type="project" value="UniProtKB-KW"/>
</dbReference>
<dbReference type="OrthoDB" id="2110130at2759"/>
<dbReference type="SUPFAM" id="SSF52540">
    <property type="entry name" value="P-loop containing nucleoside triphosphate hydrolases"/>
    <property type="match status" value="2"/>
</dbReference>
<accession>K0R6F6</accession>
<dbReference type="PANTHER" id="PTHR19211:SF117">
    <property type="entry name" value="ATP-BINDING CASSETTE SUB-FAMILY F MEMBER 3"/>
    <property type="match status" value="1"/>
</dbReference>
<evidence type="ECO:0000256" key="5">
    <source>
        <dbReference type="SAM" id="MobiDB-lite"/>
    </source>
</evidence>
<feature type="region of interest" description="Disordered" evidence="5">
    <location>
        <begin position="636"/>
        <end position="660"/>
    </location>
</feature>
<keyword evidence="6" id="KW-1133">Transmembrane helix</keyword>
<feature type="coiled-coil region" evidence="4">
    <location>
        <begin position="184"/>
        <end position="218"/>
    </location>
</feature>
<keyword evidence="6" id="KW-0812">Transmembrane</keyword>
<feature type="transmembrane region" description="Helical" evidence="6">
    <location>
        <begin position="35"/>
        <end position="58"/>
    </location>
</feature>
<evidence type="ECO:0000256" key="6">
    <source>
        <dbReference type="SAM" id="Phobius"/>
    </source>
</evidence>
<protein>
    <recommendedName>
        <fullName evidence="7">ABC transporter domain-containing protein</fullName>
    </recommendedName>
</protein>